<keyword evidence="1" id="KW-0489">Methyltransferase</keyword>
<sequence length="235" mass="27293">MTNYQLQKTSIWSFPDRGSWATHKGDYRGNWSPHIPRNLILNYTKPNEIILDIFAGSGTTLIESKLLNRHAIGIDINPEAIKICQQRLNFDSQSQIKLLNQNSMDLSNIPDNSIDFICTHPPYADIIKYSNLPDDLSQLNYLEFLNKFSIIASELYRVLKKGHFCSYMIGDIRKKGNVIPLGFYSMQKFIEAGFTIKEIIIKEQHNCKGTQYWKNKSDKLNFYLLAHEYIFVFVK</sequence>
<dbReference type="SUPFAM" id="SSF53335">
    <property type="entry name" value="S-adenosyl-L-methionine-dependent methyltransferases"/>
    <property type="match status" value="2"/>
</dbReference>
<feature type="domain" description="DNA methylase N-4/N-6" evidence="5">
    <location>
        <begin position="114"/>
        <end position="235"/>
    </location>
</feature>
<dbReference type="GO" id="GO:0009307">
    <property type="term" value="P:DNA restriction-modification system"/>
    <property type="evidence" value="ECO:0007669"/>
    <property type="project" value="UniProtKB-KW"/>
</dbReference>
<comment type="caution">
    <text evidence="6">The sequence shown here is derived from an EMBL/GenBank/DDBJ whole genome shotgun (WGS) entry which is preliminary data.</text>
</comment>
<dbReference type="InterPro" id="IPR029063">
    <property type="entry name" value="SAM-dependent_MTases_sf"/>
</dbReference>
<dbReference type="GO" id="GO:0030488">
    <property type="term" value="P:tRNA methylation"/>
    <property type="evidence" value="ECO:0007669"/>
    <property type="project" value="TreeGrafter"/>
</dbReference>
<dbReference type="RefSeq" id="WP_113784474.1">
    <property type="nucleotide sequence ID" value="NZ_KZ845741.1"/>
</dbReference>
<dbReference type="GO" id="GO:0016423">
    <property type="term" value="F:tRNA (guanine) methyltransferase activity"/>
    <property type="evidence" value="ECO:0007669"/>
    <property type="project" value="TreeGrafter"/>
</dbReference>
<dbReference type="CDD" id="cd02440">
    <property type="entry name" value="AdoMet_MTases"/>
    <property type="match status" value="1"/>
</dbReference>
<proteinExistence type="inferred from homology"/>
<accession>A0A366SGU9</accession>
<gene>
    <name evidence="6" type="ORF">EB18_01179</name>
</gene>
<dbReference type="EMBL" id="LEOY01000006">
    <property type="protein sequence ID" value="RBR30176.1"/>
    <property type="molecule type" value="Genomic_DNA"/>
</dbReference>
<organism evidence="6 7">
    <name type="scientific">Enterococcus cecorum</name>
    <dbReference type="NCBI Taxonomy" id="44008"/>
    <lineage>
        <taxon>Bacteria</taxon>
        <taxon>Bacillati</taxon>
        <taxon>Bacillota</taxon>
        <taxon>Bacilli</taxon>
        <taxon>Lactobacillales</taxon>
        <taxon>Enterococcaceae</taxon>
        <taxon>Enterococcus</taxon>
    </lineage>
</organism>
<evidence type="ECO:0000256" key="2">
    <source>
        <dbReference type="ARBA" id="ARBA00022679"/>
    </source>
</evidence>
<dbReference type="Gene3D" id="3.40.50.150">
    <property type="entry name" value="Vaccinia Virus protein VP39"/>
    <property type="match status" value="2"/>
</dbReference>
<feature type="domain" description="DNA methylase N-4/N-6" evidence="5">
    <location>
        <begin position="8"/>
        <end position="85"/>
    </location>
</feature>
<dbReference type="InterPro" id="IPR002941">
    <property type="entry name" value="DNA_methylase_N4/N6"/>
</dbReference>
<evidence type="ECO:0000313" key="6">
    <source>
        <dbReference type="EMBL" id="RBR30176.1"/>
    </source>
</evidence>
<dbReference type="Proteomes" id="UP000252800">
    <property type="component" value="Unassembled WGS sequence"/>
</dbReference>
<dbReference type="GO" id="GO:0008170">
    <property type="term" value="F:N-methyltransferase activity"/>
    <property type="evidence" value="ECO:0007669"/>
    <property type="project" value="InterPro"/>
</dbReference>
<protein>
    <recommendedName>
        <fullName evidence="4">Methyltransferase</fullName>
        <ecNumber evidence="4">2.1.1.-</ecNumber>
    </recommendedName>
</protein>
<keyword evidence="2" id="KW-0808">Transferase</keyword>
<evidence type="ECO:0000256" key="1">
    <source>
        <dbReference type="ARBA" id="ARBA00022603"/>
    </source>
</evidence>
<dbReference type="InterPro" id="IPR001091">
    <property type="entry name" value="RM_Methyltransferase"/>
</dbReference>
<dbReference type="Pfam" id="PF01555">
    <property type="entry name" value="N6_N4_Mtase"/>
    <property type="match status" value="2"/>
</dbReference>
<keyword evidence="3" id="KW-0680">Restriction system</keyword>
<evidence type="ECO:0000256" key="3">
    <source>
        <dbReference type="ARBA" id="ARBA00022747"/>
    </source>
</evidence>
<dbReference type="PANTHER" id="PTHR14911">
    <property type="entry name" value="THUMP DOMAIN-CONTAINING"/>
    <property type="match status" value="1"/>
</dbReference>
<comment type="similarity">
    <text evidence="4">Belongs to the N(4)/N(6)-methyltransferase family.</text>
</comment>
<evidence type="ECO:0000313" key="7">
    <source>
        <dbReference type="Proteomes" id="UP000252800"/>
    </source>
</evidence>
<dbReference type="PANTHER" id="PTHR14911:SF13">
    <property type="entry name" value="TRNA (GUANINE(6)-N2)-METHYLTRANSFERASE THUMP3"/>
    <property type="match status" value="1"/>
</dbReference>
<dbReference type="AlphaFoldDB" id="A0A366SGU9"/>
<evidence type="ECO:0000259" key="5">
    <source>
        <dbReference type="Pfam" id="PF01555"/>
    </source>
</evidence>
<dbReference type="PRINTS" id="PR00508">
    <property type="entry name" value="S21N4MTFRASE"/>
</dbReference>
<evidence type="ECO:0000256" key="4">
    <source>
        <dbReference type="RuleBase" id="RU362026"/>
    </source>
</evidence>
<dbReference type="EC" id="2.1.1.-" evidence="4"/>
<dbReference type="GO" id="GO:0003677">
    <property type="term" value="F:DNA binding"/>
    <property type="evidence" value="ECO:0007669"/>
    <property type="project" value="InterPro"/>
</dbReference>
<reference evidence="6 7" key="1">
    <citation type="submission" date="2015-06" db="EMBL/GenBank/DDBJ databases">
        <title>The Genome Sequence of Enterococcus cecorum 170AEA1.</title>
        <authorList>
            <consortium name="The Broad Institute Genomics Platform"/>
            <consortium name="The Broad Institute Genome Sequencing Center for Infectious Disease"/>
            <person name="Earl A.M."/>
            <person name="Van Tyne D."/>
            <person name="Lebreton F."/>
            <person name="Saavedra J.T."/>
            <person name="Gilmore M.S."/>
            <person name="Manson McGuire A."/>
            <person name="Clock S."/>
            <person name="Crupain M."/>
            <person name="Rangan U."/>
            <person name="Young S."/>
            <person name="Abouelleil A."/>
            <person name="Cao P."/>
            <person name="Chapman S.B."/>
            <person name="Griggs A."/>
            <person name="Priest M."/>
            <person name="Shea T."/>
            <person name="Wortman J."/>
            <person name="Nusbaum C."/>
            <person name="Birren B."/>
        </authorList>
    </citation>
    <scope>NUCLEOTIDE SEQUENCE [LARGE SCALE GENOMIC DNA]</scope>
    <source>
        <strain evidence="6 7">170AEA1</strain>
    </source>
</reference>
<name>A0A366SGU9_9ENTE</name>